<dbReference type="InterPro" id="IPR011990">
    <property type="entry name" value="TPR-like_helical_dom_sf"/>
</dbReference>
<evidence type="ECO:0000256" key="4">
    <source>
        <dbReference type="PROSITE-ProRule" id="PRU00708"/>
    </source>
</evidence>
<dbReference type="PROSITE" id="PS50005">
    <property type="entry name" value="TPR"/>
    <property type="match status" value="1"/>
</dbReference>
<dbReference type="InterPro" id="IPR002885">
    <property type="entry name" value="PPR_rpt"/>
</dbReference>
<dbReference type="Pfam" id="PF01535">
    <property type="entry name" value="PPR"/>
    <property type="match status" value="1"/>
</dbReference>
<comment type="similarity">
    <text evidence="1">Belongs to the PPR family. P subfamily.</text>
</comment>
<dbReference type="STRING" id="3988.B9T026"/>
<dbReference type="AlphaFoldDB" id="B9T026"/>
<proteinExistence type="inferred from homology"/>
<sequence length="176" mass="20246">MRSEDFGKFTRRKRWSTIGEKIFEEWESRKLKYDIRIPNILISTYLRKGLMEKAETFVNRAISEGRKPDAITWYYLATGYLQNNQTEKAVEMMKKALEVSGSKLKSSSESLASCLEYLKGKGDLEKAEELIKLLLDNDIISLDIQEKLLNNIRAEKSQSDAISAFSDNSIFQSELS</sequence>
<dbReference type="PANTHER" id="PTHR45717:SF28">
    <property type="entry name" value="PENTACOTRIPEPTIDE-REPEAT REGION OF PRORP DOMAIN-CONTAINING PROTEIN"/>
    <property type="match status" value="1"/>
</dbReference>
<dbReference type="Gene3D" id="1.25.40.10">
    <property type="entry name" value="Tetratricopeptide repeat domain"/>
    <property type="match status" value="1"/>
</dbReference>
<feature type="repeat" description="TPR" evidence="3">
    <location>
        <begin position="70"/>
        <end position="103"/>
    </location>
</feature>
<evidence type="ECO:0000313" key="5">
    <source>
        <dbReference type="EMBL" id="EEF30798.1"/>
    </source>
</evidence>
<dbReference type="InParanoid" id="B9T026"/>
<organism evidence="5 6">
    <name type="scientific">Ricinus communis</name>
    <name type="common">Castor bean</name>
    <dbReference type="NCBI Taxonomy" id="3988"/>
    <lineage>
        <taxon>Eukaryota</taxon>
        <taxon>Viridiplantae</taxon>
        <taxon>Streptophyta</taxon>
        <taxon>Embryophyta</taxon>
        <taxon>Tracheophyta</taxon>
        <taxon>Spermatophyta</taxon>
        <taxon>Magnoliopsida</taxon>
        <taxon>eudicotyledons</taxon>
        <taxon>Gunneridae</taxon>
        <taxon>Pentapetalae</taxon>
        <taxon>rosids</taxon>
        <taxon>fabids</taxon>
        <taxon>Malpighiales</taxon>
        <taxon>Euphorbiaceae</taxon>
        <taxon>Acalyphoideae</taxon>
        <taxon>Acalypheae</taxon>
        <taxon>Ricinus</taxon>
    </lineage>
</organism>
<gene>
    <name evidence="5" type="ORF">RCOM_0037320</name>
</gene>
<evidence type="ECO:0000256" key="2">
    <source>
        <dbReference type="ARBA" id="ARBA00022737"/>
    </source>
</evidence>
<feature type="repeat" description="PPR" evidence="4">
    <location>
        <begin position="34"/>
        <end position="68"/>
    </location>
</feature>
<reference evidence="6" key="1">
    <citation type="journal article" date="2010" name="Nat. Biotechnol.">
        <title>Draft genome sequence of the oilseed species Ricinus communis.</title>
        <authorList>
            <person name="Chan A.P."/>
            <person name="Crabtree J."/>
            <person name="Zhao Q."/>
            <person name="Lorenzi H."/>
            <person name="Orvis J."/>
            <person name="Puiu D."/>
            <person name="Melake-Berhan A."/>
            <person name="Jones K.M."/>
            <person name="Redman J."/>
            <person name="Chen G."/>
            <person name="Cahoon E.B."/>
            <person name="Gedil M."/>
            <person name="Stanke M."/>
            <person name="Haas B.J."/>
            <person name="Wortman J.R."/>
            <person name="Fraser-Liggett C.M."/>
            <person name="Ravel J."/>
            <person name="Rabinowicz P.D."/>
        </authorList>
    </citation>
    <scope>NUCLEOTIDE SEQUENCE [LARGE SCALE GENOMIC DNA]</scope>
    <source>
        <strain evidence="6">cv. Hale</strain>
    </source>
</reference>
<name>B9T026_RICCO</name>
<keyword evidence="2" id="KW-0677">Repeat</keyword>
<dbReference type="Pfam" id="PF13181">
    <property type="entry name" value="TPR_8"/>
    <property type="match status" value="1"/>
</dbReference>
<evidence type="ECO:0000256" key="1">
    <source>
        <dbReference type="ARBA" id="ARBA00007626"/>
    </source>
</evidence>
<keyword evidence="6" id="KW-1185">Reference proteome</keyword>
<dbReference type="Proteomes" id="UP000008311">
    <property type="component" value="Unassembled WGS sequence"/>
</dbReference>
<dbReference type="InterPro" id="IPR019734">
    <property type="entry name" value="TPR_rpt"/>
</dbReference>
<keyword evidence="3" id="KW-0802">TPR repeat</keyword>
<dbReference type="PANTHER" id="PTHR45717">
    <property type="entry name" value="OS12G0527900 PROTEIN"/>
    <property type="match status" value="1"/>
</dbReference>
<evidence type="ECO:0000256" key="3">
    <source>
        <dbReference type="PROSITE-ProRule" id="PRU00339"/>
    </source>
</evidence>
<dbReference type="GO" id="GO:0003729">
    <property type="term" value="F:mRNA binding"/>
    <property type="evidence" value="ECO:0007669"/>
    <property type="project" value="UniProtKB-ARBA"/>
</dbReference>
<protein>
    <submittedName>
        <fullName evidence="5">Pentatricopeptide repeat-containing protein, putative</fullName>
    </submittedName>
</protein>
<dbReference type="PROSITE" id="PS51375">
    <property type="entry name" value="PPR"/>
    <property type="match status" value="1"/>
</dbReference>
<dbReference type="SUPFAM" id="SSF48452">
    <property type="entry name" value="TPR-like"/>
    <property type="match status" value="1"/>
</dbReference>
<dbReference type="eggNOG" id="KOG4197">
    <property type="taxonomic scope" value="Eukaryota"/>
</dbReference>
<evidence type="ECO:0000313" key="6">
    <source>
        <dbReference type="Proteomes" id="UP000008311"/>
    </source>
</evidence>
<dbReference type="EMBL" id="EQ974293">
    <property type="protein sequence ID" value="EEF30798.1"/>
    <property type="molecule type" value="Genomic_DNA"/>
</dbReference>
<dbReference type="NCBIfam" id="TIGR00756">
    <property type="entry name" value="PPR"/>
    <property type="match status" value="1"/>
</dbReference>
<accession>B9T026</accession>